<organism evidence="1 2">
    <name type="scientific">Halorubrum trueperi</name>
    <dbReference type="NCBI Taxonomy" id="2004704"/>
    <lineage>
        <taxon>Archaea</taxon>
        <taxon>Methanobacteriati</taxon>
        <taxon>Methanobacteriota</taxon>
        <taxon>Stenosarchaea group</taxon>
        <taxon>Halobacteria</taxon>
        <taxon>Halobacteriales</taxon>
        <taxon>Haloferacaceae</taxon>
        <taxon>Halorubrum</taxon>
    </lineage>
</organism>
<accession>A0ABD5UGW3</accession>
<keyword evidence="2" id="KW-1185">Reference proteome</keyword>
<evidence type="ECO:0000313" key="1">
    <source>
        <dbReference type="EMBL" id="MFC6888556.1"/>
    </source>
</evidence>
<evidence type="ECO:0000313" key="2">
    <source>
        <dbReference type="Proteomes" id="UP001596333"/>
    </source>
</evidence>
<name>A0ABD5UGW3_9EURY</name>
<comment type="caution">
    <text evidence="1">The sequence shown here is derived from an EMBL/GenBank/DDBJ whole genome shotgun (WGS) entry which is preliminary data.</text>
</comment>
<dbReference type="EMBL" id="JBHSXI010000005">
    <property type="protein sequence ID" value="MFC6888556.1"/>
    <property type="molecule type" value="Genomic_DNA"/>
</dbReference>
<dbReference type="AlphaFoldDB" id="A0ABD5UGW3"/>
<proteinExistence type="predicted"/>
<protein>
    <submittedName>
        <fullName evidence="1">Uncharacterized protein</fullName>
    </submittedName>
</protein>
<sequence length="78" mass="8524">MLAATAGAAFLGRWEDAMFLVNLYGAAEGAEEYTFARTRASLRSLLDLALEEARLITDGNTQIVPPRKLTWVTSSVFS</sequence>
<dbReference type="Proteomes" id="UP001596333">
    <property type="component" value="Unassembled WGS sequence"/>
</dbReference>
<gene>
    <name evidence="1" type="ORF">ACFQEY_05870</name>
</gene>
<reference evidence="1 2" key="1">
    <citation type="journal article" date="2019" name="Int. J. Syst. Evol. Microbiol.">
        <title>The Global Catalogue of Microorganisms (GCM) 10K type strain sequencing project: providing services to taxonomists for standard genome sequencing and annotation.</title>
        <authorList>
            <consortium name="The Broad Institute Genomics Platform"/>
            <consortium name="The Broad Institute Genome Sequencing Center for Infectious Disease"/>
            <person name="Wu L."/>
            <person name="Ma J."/>
        </authorList>
    </citation>
    <scope>NUCLEOTIDE SEQUENCE [LARGE SCALE GENOMIC DNA]</scope>
    <source>
        <strain evidence="1 2">Y73</strain>
    </source>
</reference>
<dbReference type="RefSeq" id="WP_379765729.1">
    <property type="nucleotide sequence ID" value="NZ_JBHSXI010000005.1"/>
</dbReference>